<dbReference type="InterPro" id="IPR036188">
    <property type="entry name" value="FAD/NAD-bd_sf"/>
</dbReference>
<keyword evidence="5" id="KW-1185">Reference proteome</keyword>
<evidence type="ECO:0000313" key="5">
    <source>
        <dbReference type="Proteomes" id="UP000315540"/>
    </source>
</evidence>
<evidence type="ECO:0000313" key="4">
    <source>
        <dbReference type="EMBL" id="TPN86924.1"/>
    </source>
</evidence>
<evidence type="ECO:0000259" key="3">
    <source>
        <dbReference type="Pfam" id="PF01494"/>
    </source>
</evidence>
<comment type="caution">
    <text evidence="4">The sequence shown here is derived from an EMBL/GenBank/DDBJ whole genome shotgun (WGS) entry which is preliminary data.</text>
</comment>
<dbReference type="Proteomes" id="UP000315540">
    <property type="component" value="Unassembled WGS sequence"/>
</dbReference>
<dbReference type="SUPFAM" id="SSF51905">
    <property type="entry name" value="FAD/NAD(P)-binding domain"/>
    <property type="match status" value="1"/>
</dbReference>
<dbReference type="GO" id="GO:0071949">
    <property type="term" value="F:FAD binding"/>
    <property type="evidence" value="ECO:0007669"/>
    <property type="project" value="InterPro"/>
</dbReference>
<dbReference type="PANTHER" id="PTHR13789:SF309">
    <property type="entry name" value="PUTATIVE (AFU_ORTHOLOGUE AFUA_6G14510)-RELATED"/>
    <property type="match status" value="1"/>
</dbReference>
<feature type="domain" description="FAD-binding" evidence="3">
    <location>
        <begin position="5"/>
        <end position="331"/>
    </location>
</feature>
<dbReference type="PRINTS" id="PR00420">
    <property type="entry name" value="RNGMNOXGNASE"/>
</dbReference>
<dbReference type="InterPro" id="IPR050493">
    <property type="entry name" value="FAD-dep_Monooxygenase_BioMet"/>
</dbReference>
<dbReference type="Pfam" id="PF01494">
    <property type="entry name" value="FAD_binding_3"/>
    <property type="match status" value="1"/>
</dbReference>
<protein>
    <submittedName>
        <fullName evidence="4">Monooxygenase</fullName>
    </submittedName>
</protein>
<accession>A0A504J8L3</accession>
<gene>
    <name evidence="4" type="ORF">FHK87_04795</name>
</gene>
<dbReference type="Gene3D" id="3.50.50.60">
    <property type="entry name" value="FAD/NAD(P)-binding domain"/>
    <property type="match status" value="1"/>
</dbReference>
<dbReference type="OrthoDB" id="9766816at2"/>
<reference evidence="4 5" key="1">
    <citation type="submission" date="2019-06" db="EMBL/GenBank/DDBJ databases">
        <authorList>
            <person name="Meng X."/>
        </authorList>
    </citation>
    <scope>NUCLEOTIDE SEQUENCE [LARGE SCALE GENOMIC DNA]</scope>
    <source>
        <strain evidence="4 5">M625</strain>
    </source>
</reference>
<dbReference type="AlphaFoldDB" id="A0A504J8L3"/>
<dbReference type="GO" id="GO:0004497">
    <property type="term" value="F:monooxygenase activity"/>
    <property type="evidence" value="ECO:0007669"/>
    <property type="project" value="UniProtKB-KW"/>
</dbReference>
<dbReference type="InterPro" id="IPR002938">
    <property type="entry name" value="FAD-bd"/>
</dbReference>
<name>A0A504J8L3_9FLAO</name>
<dbReference type="RefSeq" id="WP_140590657.1">
    <property type="nucleotide sequence ID" value="NZ_VFWZ01000002.1"/>
</dbReference>
<evidence type="ECO:0000256" key="1">
    <source>
        <dbReference type="ARBA" id="ARBA00023002"/>
    </source>
</evidence>
<evidence type="ECO:0000256" key="2">
    <source>
        <dbReference type="ARBA" id="ARBA00023033"/>
    </source>
</evidence>
<organism evidence="4 5">
    <name type="scientific">Aquimarina algicola</name>
    <dbReference type="NCBI Taxonomy" id="2589995"/>
    <lineage>
        <taxon>Bacteria</taxon>
        <taxon>Pseudomonadati</taxon>
        <taxon>Bacteroidota</taxon>
        <taxon>Flavobacteriia</taxon>
        <taxon>Flavobacteriales</taxon>
        <taxon>Flavobacteriaceae</taxon>
        <taxon>Aquimarina</taxon>
    </lineage>
</organism>
<sequence>MKIDIIGAGICGLTTALALEKRGFKPNIYEQAKLLKPVGAGIILASNAMQVYKHLGIYDQLKASATPLDSLNITKPDLKVISRINFNYFKEKYNLQSVAIHRGKLQQILLENLHHTKIYLDYELQSIIKQNEGYRLSFKNEKSITSNIILGADGINSRLRKSLFPNSIIRSTDQMCWRGVTNFELPIQYKNNLYEAWGKESRFAFVQLNTNQIYWYAVKTFKNDKNELSKDKLSHYFRDYAAIIQKIIHATPLDTLHTTVIEDLKPIYQWHDNHICLIGDAAHATTPNMGQGACQSIEDAYAIAEYLKTNNVTTAFEKYQNARISNAHRVVYQSWQIGKVSHWKNPIGTFFRNTLLRLTPERVNQLQLEKLFELQK</sequence>
<keyword evidence="2 4" id="KW-0503">Monooxygenase</keyword>
<keyword evidence="1" id="KW-0560">Oxidoreductase</keyword>
<dbReference type="EMBL" id="VFWZ01000002">
    <property type="protein sequence ID" value="TPN86924.1"/>
    <property type="molecule type" value="Genomic_DNA"/>
</dbReference>
<proteinExistence type="predicted"/>
<dbReference type="PANTHER" id="PTHR13789">
    <property type="entry name" value="MONOOXYGENASE"/>
    <property type="match status" value="1"/>
</dbReference>